<accession>A0A8S5TPE1</accession>
<dbReference type="EMBL" id="BK032871">
    <property type="protein sequence ID" value="DAF64996.1"/>
    <property type="molecule type" value="Genomic_DNA"/>
</dbReference>
<feature type="transmembrane region" description="Helical" evidence="1">
    <location>
        <begin position="20"/>
        <end position="45"/>
    </location>
</feature>
<dbReference type="Pfam" id="PF16080">
    <property type="entry name" value="Phage_holin_2_3"/>
    <property type="match status" value="1"/>
</dbReference>
<keyword evidence="1" id="KW-0812">Transmembrane</keyword>
<keyword evidence="1" id="KW-0472">Membrane</keyword>
<name>A0A8S5TPE1_9CAUD</name>
<dbReference type="InterPro" id="IPR032118">
    <property type="entry name" value="Phage_holin_HP1"/>
</dbReference>
<organism evidence="2">
    <name type="scientific">Siphoviridae sp. ctbIK24</name>
    <dbReference type="NCBI Taxonomy" id="2827899"/>
    <lineage>
        <taxon>Viruses</taxon>
        <taxon>Duplodnaviria</taxon>
        <taxon>Heunggongvirae</taxon>
        <taxon>Uroviricota</taxon>
        <taxon>Caudoviricetes</taxon>
    </lineage>
</organism>
<evidence type="ECO:0000256" key="1">
    <source>
        <dbReference type="SAM" id="Phobius"/>
    </source>
</evidence>
<sequence length="78" mass="8999">MAKMQVFKDMPTESLTVGWLTGLIGYFTLSEWAILIGIIVTICGYRRESRYKKRMLELEEIRAGIRDKSGKLINEQNS</sequence>
<reference evidence="2" key="1">
    <citation type="journal article" date="2021" name="Proc. Natl. Acad. Sci. U.S.A.">
        <title>A Catalog of Tens of Thousands of Viruses from Human Metagenomes Reveals Hidden Associations with Chronic Diseases.</title>
        <authorList>
            <person name="Tisza M.J."/>
            <person name="Buck C.B."/>
        </authorList>
    </citation>
    <scope>NUCLEOTIDE SEQUENCE</scope>
    <source>
        <strain evidence="2">CtbIK24</strain>
    </source>
</reference>
<evidence type="ECO:0000313" key="2">
    <source>
        <dbReference type="EMBL" id="DAF64996.1"/>
    </source>
</evidence>
<protein>
    <submittedName>
        <fullName evidence="2">Holin</fullName>
    </submittedName>
</protein>
<keyword evidence="1" id="KW-1133">Transmembrane helix</keyword>
<proteinExistence type="predicted"/>